<dbReference type="OrthoDB" id="6614653at2759"/>
<protein>
    <recommendedName>
        <fullName evidence="3">AMP-dependent synthetase/ligase domain-containing protein</fullName>
    </recommendedName>
</protein>
<evidence type="ECO:0000259" key="3">
    <source>
        <dbReference type="Pfam" id="PF00501"/>
    </source>
</evidence>
<evidence type="ECO:0000313" key="4">
    <source>
        <dbReference type="EMBL" id="KAE8387263.1"/>
    </source>
</evidence>
<keyword evidence="2" id="KW-0812">Transmembrane</keyword>
<feature type="transmembrane region" description="Helical" evidence="2">
    <location>
        <begin position="86"/>
        <end position="104"/>
    </location>
</feature>
<dbReference type="PROSITE" id="PS00455">
    <property type="entry name" value="AMP_BINDING"/>
    <property type="match status" value="1"/>
</dbReference>
<dbReference type="PANTHER" id="PTHR43201:SF8">
    <property type="entry name" value="ACYL-COA SYNTHETASE FAMILY MEMBER 3"/>
    <property type="match status" value="1"/>
</dbReference>
<evidence type="ECO:0000256" key="2">
    <source>
        <dbReference type="SAM" id="Phobius"/>
    </source>
</evidence>
<organism evidence="4">
    <name type="scientific">Petromyces alliaceus</name>
    <name type="common">Aspergillus alliaceus</name>
    <dbReference type="NCBI Taxonomy" id="209559"/>
    <lineage>
        <taxon>Eukaryota</taxon>
        <taxon>Fungi</taxon>
        <taxon>Dikarya</taxon>
        <taxon>Ascomycota</taxon>
        <taxon>Pezizomycotina</taxon>
        <taxon>Eurotiomycetes</taxon>
        <taxon>Eurotiomycetidae</taxon>
        <taxon>Eurotiales</taxon>
        <taxon>Aspergillaceae</taxon>
        <taxon>Aspergillus</taxon>
        <taxon>Aspergillus subgen. Circumdati</taxon>
    </lineage>
</organism>
<dbReference type="Pfam" id="PF00501">
    <property type="entry name" value="AMP-binding"/>
    <property type="match status" value="1"/>
</dbReference>
<dbReference type="Proteomes" id="UP000326877">
    <property type="component" value="Unassembled WGS sequence"/>
</dbReference>
<dbReference type="GO" id="GO:0006631">
    <property type="term" value="P:fatty acid metabolic process"/>
    <property type="evidence" value="ECO:0007669"/>
    <property type="project" value="TreeGrafter"/>
</dbReference>
<reference evidence="4" key="1">
    <citation type="submission" date="2019-04" db="EMBL/GenBank/DDBJ databases">
        <title>Friends and foes A comparative genomics studyof 23 Aspergillus species from section Flavi.</title>
        <authorList>
            <consortium name="DOE Joint Genome Institute"/>
            <person name="Kjaerbolling I."/>
            <person name="Vesth T."/>
            <person name="Frisvad J.C."/>
            <person name="Nybo J.L."/>
            <person name="Theobald S."/>
            <person name="Kildgaard S."/>
            <person name="Isbrandt T."/>
            <person name="Kuo A."/>
            <person name="Sato A."/>
            <person name="Lyhne E.K."/>
            <person name="Kogle M.E."/>
            <person name="Wiebenga A."/>
            <person name="Kun R.S."/>
            <person name="Lubbers R.J."/>
            <person name="Makela M.R."/>
            <person name="Barry K."/>
            <person name="Chovatia M."/>
            <person name="Clum A."/>
            <person name="Daum C."/>
            <person name="Haridas S."/>
            <person name="He G."/>
            <person name="LaButti K."/>
            <person name="Lipzen A."/>
            <person name="Mondo S."/>
            <person name="Riley R."/>
            <person name="Salamov A."/>
            <person name="Simmons B.A."/>
            <person name="Magnuson J.K."/>
            <person name="Henrissat B."/>
            <person name="Mortensen U.H."/>
            <person name="Larsen T.O."/>
            <person name="Devries R.P."/>
            <person name="Grigoriev I.V."/>
            <person name="Machida M."/>
            <person name="Baker S.E."/>
            <person name="Andersen M.R."/>
        </authorList>
    </citation>
    <scope>NUCLEOTIDE SEQUENCE [LARGE SCALE GENOMIC DNA]</scope>
    <source>
        <strain evidence="4">IBT 14317</strain>
    </source>
</reference>
<dbReference type="InterPro" id="IPR042099">
    <property type="entry name" value="ANL_N_sf"/>
</dbReference>
<keyword evidence="2" id="KW-1133">Transmembrane helix</keyword>
<dbReference type="AlphaFoldDB" id="A0A5N7C097"/>
<dbReference type="EMBL" id="ML735296">
    <property type="protein sequence ID" value="KAE8387263.1"/>
    <property type="molecule type" value="Genomic_DNA"/>
</dbReference>
<evidence type="ECO:0000256" key="1">
    <source>
        <dbReference type="ARBA" id="ARBA00006432"/>
    </source>
</evidence>
<dbReference type="SUPFAM" id="SSF56801">
    <property type="entry name" value="Acetyl-CoA synthetase-like"/>
    <property type="match status" value="1"/>
</dbReference>
<proteinExistence type="inferred from homology"/>
<feature type="domain" description="AMP-dependent synthetase/ligase" evidence="3">
    <location>
        <begin position="71"/>
        <end position="216"/>
    </location>
</feature>
<dbReference type="GO" id="GO:0031956">
    <property type="term" value="F:medium-chain fatty acid-CoA ligase activity"/>
    <property type="evidence" value="ECO:0007669"/>
    <property type="project" value="TreeGrafter"/>
</dbReference>
<name>A0A5N7C097_PETAA</name>
<dbReference type="InterPro" id="IPR000873">
    <property type="entry name" value="AMP-dep_synth/lig_dom"/>
</dbReference>
<dbReference type="PANTHER" id="PTHR43201">
    <property type="entry name" value="ACYL-COA SYNTHETASE"/>
    <property type="match status" value="1"/>
</dbReference>
<keyword evidence="2" id="KW-0472">Membrane</keyword>
<comment type="similarity">
    <text evidence="1">Belongs to the ATP-dependent AMP-binding enzyme family.</text>
</comment>
<dbReference type="Gene3D" id="3.40.50.12780">
    <property type="entry name" value="N-terminal domain of ligase-like"/>
    <property type="match status" value="1"/>
</dbReference>
<sequence length="226" mass="25485">MTGKSFQVPQEPFLIELFHHWRESPQHILIRDRNYEKEATVSEFLQDILFQCQFISERLDSEIHSQLQELTHDVFIALLARPGYEFAVLFFAIYSLGAVAVPLAPRLFAEEVKYFLDSSNAVLLTASSAMGGRAVDISTSLGVNAYVLEPQPMKETDPQFVLCRYKKKINPEKGFSLLYTSGTTGLPKGVLYSRRSACIGAYADLMGLSSRDTWLQQPALALEKRI</sequence>
<accession>A0A5N7C097</accession>
<gene>
    <name evidence="4" type="ORF">BDV23DRAFT_186523</name>
</gene>
<dbReference type="InterPro" id="IPR020845">
    <property type="entry name" value="AMP-binding_CS"/>
</dbReference>